<comment type="caution">
    <text evidence="6">The sequence shown here is derived from an EMBL/GenBank/DDBJ whole genome shotgun (WGS) entry which is preliminary data.</text>
</comment>
<evidence type="ECO:0000313" key="6">
    <source>
        <dbReference type="EMBL" id="OPG16089.1"/>
    </source>
</evidence>
<keyword evidence="4" id="KW-0238">DNA-binding</keyword>
<keyword evidence="5" id="KW-0233">DNA recombination</keyword>
<gene>
    <name evidence="6" type="ORF">B2M26_08580</name>
</gene>
<protein>
    <recommendedName>
        <fullName evidence="8">Transposase</fullName>
    </recommendedName>
</protein>
<evidence type="ECO:0000256" key="5">
    <source>
        <dbReference type="ARBA" id="ARBA00023172"/>
    </source>
</evidence>
<dbReference type="GO" id="GO:0006313">
    <property type="term" value="P:DNA transposition"/>
    <property type="evidence" value="ECO:0007669"/>
    <property type="project" value="InterPro"/>
</dbReference>
<evidence type="ECO:0000256" key="2">
    <source>
        <dbReference type="ARBA" id="ARBA00010961"/>
    </source>
</evidence>
<dbReference type="EMBL" id="MWPS01000022">
    <property type="protein sequence ID" value="OPG16089.1"/>
    <property type="molecule type" value="Genomic_DNA"/>
</dbReference>
<comment type="similarity">
    <text evidence="2">Belongs to the transposase mutator family.</text>
</comment>
<keyword evidence="7" id="KW-1185">Reference proteome</keyword>
<comment type="function">
    <text evidence="1">Required for the transposition of the insertion element.</text>
</comment>
<dbReference type="Pfam" id="PF00872">
    <property type="entry name" value="Transposase_mut"/>
    <property type="match status" value="1"/>
</dbReference>
<evidence type="ECO:0008006" key="8">
    <source>
        <dbReference type="Google" id="ProtNLM"/>
    </source>
</evidence>
<evidence type="ECO:0000256" key="4">
    <source>
        <dbReference type="ARBA" id="ARBA00023125"/>
    </source>
</evidence>
<evidence type="ECO:0000256" key="3">
    <source>
        <dbReference type="ARBA" id="ARBA00022578"/>
    </source>
</evidence>
<reference evidence="6 7" key="1">
    <citation type="submission" date="2017-02" db="EMBL/GenBank/DDBJ databases">
        <title>Draft genome of Acidibacillus ferrooxidans Huett2.</title>
        <authorList>
            <person name="Schopf S."/>
        </authorList>
    </citation>
    <scope>NUCLEOTIDE SEQUENCE [LARGE SCALE GENOMIC DNA]</scope>
    <source>
        <strain evidence="6 7">Huett2</strain>
    </source>
</reference>
<evidence type="ECO:0000256" key="1">
    <source>
        <dbReference type="ARBA" id="ARBA00002190"/>
    </source>
</evidence>
<keyword evidence="3" id="KW-0815">Transposition</keyword>
<name>A0A1V4ET40_9BACL</name>
<dbReference type="AlphaFoldDB" id="A0A1V4ET40"/>
<accession>A0A1V4ET40</accession>
<sequence length="49" mass="5763">MEDRTDLRNGSYHRLLTTRVGTLTLQVPRFCNGQFLPNCFHDIRVPNRC</sequence>
<dbReference type="GO" id="GO:0003677">
    <property type="term" value="F:DNA binding"/>
    <property type="evidence" value="ECO:0007669"/>
    <property type="project" value="UniProtKB-KW"/>
</dbReference>
<organism evidence="6 7">
    <name type="scientific">Ferroacidibacillus organovorans</name>
    <dbReference type="NCBI Taxonomy" id="1765683"/>
    <lineage>
        <taxon>Bacteria</taxon>
        <taxon>Bacillati</taxon>
        <taxon>Bacillota</taxon>
        <taxon>Bacilli</taxon>
        <taxon>Bacillales</taxon>
        <taxon>Alicyclobacillaceae</taxon>
        <taxon>Ferroacidibacillus</taxon>
    </lineage>
</organism>
<dbReference type="InterPro" id="IPR001207">
    <property type="entry name" value="Transposase_mutator"/>
</dbReference>
<proteinExistence type="inferred from homology"/>
<evidence type="ECO:0000313" key="7">
    <source>
        <dbReference type="Proteomes" id="UP000190229"/>
    </source>
</evidence>
<dbReference type="Proteomes" id="UP000190229">
    <property type="component" value="Unassembled WGS sequence"/>
</dbReference>
<dbReference type="GO" id="GO:0004803">
    <property type="term" value="F:transposase activity"/>
    <property type="evidence" value="ECO:0007669"/>
    <property type="project" value="InterPro"/>
</dbReference>